<name>A0A835FNA9_9POAL</name>
<keyword evidence="2" id="KW-1185">Reference proteome</keyword>
<gene>
    <name evidence="1" type="ORF">HU200_008331</name>
</gene>
<dbReference type="AlphaFoldDB" id="A0A835FNA9"/>
<reference evidence="1" key="1">
    <citation type="submission" date="2020-07" db="EMBL/GenBank/DDBJ databases">
        <title>Genome sequence and genetic diversity analysis of an under-domesticated orphan crop, white fonio (Digitaria exilis).</title>
        <authorList>
            <person name="Bennetzen J.L."/>
            <person name="Chen S."/>
            <person name="Ma X."/>
            <person name="Wang X."/>
            <person name="Yssel A.E.J."/>
            <person name="Chaluvadi S.R."/>
            <person name="Johnson M."/>
            <person name="Gangashetty P."/>
            <person name="Hamidou F."/>
            <person name="Sanogo M.D."/>
            <person name="Zwaenepoel A."/>
            <person name="Wallace J."/>
            <person name="Van De Peer Y."/>
            <person name="Van Deynze A."/>
        </authorList>
    </citation>
    <scope>NUCLEOTIDE SEQUENCE</scope>
    <source>
        <tissue evidence="1">Leaves</tissue>
    </source>
</reference>
<dbReference type="EMBL" id="JACEFO010000544">
    <property type="protein sequence ID" value="KAF8765819.1"/>
    <property type="molecule type" value="Genomic_DNA"/>
</dbReference>
<protein>
    <submittedName>
        <fullName evidence="1">Uncharacterized protein</fullName>
    </submittedName>
</protein>
<organism evidence="1 2">
    <name type="scientific">Digitaria exilis</name>
    <dbReference type="NCBI Taxonomy" id="1010633"/>
    <lineage>
        <taxon>Eukaryota</taxon>
        <taxon>Viridiplantae</taxon>
        <taxon>Streptophyta</taxon>
        <taxon>Embryophyta</taxon>
        <taxon>Tracheophyta</taxon>
        <taxon>Spermatophyta</taxon>
        <taxon>Magnoliopsida</taxon>
        <taxon>Liliopsida</taxon>
        <taxon>Poales</taxon>
        <taxon>Poaceae</taxon>
        <taxon>PACMAD clade</taxon>
        <taxon>Panicoideae</taxon>
        <taxon>Panicodae</taxon>
        <taxon>Paniceae</taxon>
        <taxon>Anthephorinae</taxon>
        <taxon>Digitaria</taxon>
    </lineage>
</organism>
<comment type="caution">
    <text evidence="1">The sequence shown here is derived from an EMBL/GenBank/DDBJ whole genome shotgun (WGS) entry which is preliminary data.</text>
</comment>
<proteinExistence type="predicted"/>
<sequence length="87" mass="10156">MWQLMGVVNHPGMHQQPWFLGKEFMLLPHVHLDVILLVLHQIRKASNTLIFDSRTRNTSIKFCLGDSTCMQVCDFCIDSCSFQRMKM</sequence>
<evidence type="ECO:0000313" key="1">
    <source>
        <dbReference type="EMBL" id="KAF8765819.1"/>
    </source>
</evidence>
<accession>A0A835FNA9</accession>
<evidence type="ECO:0000313" key="2">
    <source>
        <dbReference type="Proteomes" id="UP000636709"/>
    </source>
</evidence>
<dbReference type="Proteomes" id="UP000636709">
    <property type="component" value="Unassembled WGS sequence"/>
</dbReference>